<dbReference type="Proteomes" id="UP001292094">
    <property type="component" value="Unassembled WGS sequence"/>
</dbReference>
<accession>A0AAE1TLG0</accession>
<dbReference type="EMBL" id="JAWZYT010005661">
    <property type="protein sequence ID" value="KAK4289923.1"/>
    <property type="molecule type" value="Genomic_DNA"/>
</dbReference>
<gene>
    <name evidence="2" type="ORF">Pmani_037141</name>
</gene>
<protein>
    <submittedName>
        <fullName evidence="2">Uncharacterized protein</fullName>
    </submittedName>
</protein>
<dbReference type="AlphaFoldDB" id="A0AAE1TLG0"/>
<name>A0AAE1TLG0_9EUCA</name>
<evidence type="ECO:0000313" key="3">
    <source>
        <dbReference type="Proteomes" id="UP001292094"/>
    </source>
</evidence>
<evidence type="ECO:0000256" key="1">
    <source>
        <dbReference type="SAM" id="MobiDB-lite"/>
    </source>
</evidence>
<organism evidence="2 3">
    <name type="scientific">Petrolisthes manimaculis</name>
    <dbReference type="NCBI Taxonomy" id="1843537"/>
    <lineage>
        <taxon>Eukaryota</taxon>
        <taxon>Metazoa</taxon>
        <taxon>Ecdysozoa</taxon>
        <taxon>Arthropoda</taxon>
        <taxon>Crustacea</taxon>
        <taxon>Multicrustacea</taxon>
        <taxon>Malacostraca</taxon>
        <taxon>Eumalacostraca</taxon>
        <taxon>Eucarida</taxon>
        <taxon>Decapoda</taxon>
        <taxon>Pleocyemata</taxon>
        <taxon>Anomura</taxon>
        <taxon>Galatheoidea</taxon>
        <taxon>Porcellanidae</taxon>
        <taxon>Petrolisthes</taxon>
    </lineage>
</organism>
<sequence length="67" mass="7106">MDDGLTGSKFDGDNRRAESASGRSGLAEGAGLSVSARGRRKVSGCGWLGPIERCWSYSKWRVSGLAE</sequence>
<comment type="caution">
    <text evidence="2">The sequence shown here is derived from an EMBL/GenBank/DDBJ whole genome shotgun (WGS) entry which is preliminary data.</text>
</comment>
<feature type="region of interest" description="Disordered" evidence="1">
    <location>
        <begin position="1"/>
        <end position="40"/>
    </location>
</feature>
<reference evidence="2" key="1">
    <citation type="submission" date="2023-11" db="EMBL/GenBank/DDBJ databases">
        <title>Genome assemblies of two species of porcelain crab, Petrolisthes cinctipes and Petrolisthes manimaculis (Anomura: Porcellanidae).</title>
        <authorList>
            <person name="Angst P."/>
        </authorList>
    </citation>
    <scope>NUCLEOTIDE SEQUENCE</scope>
    <source>
        <strain evidence="2">PB745_02</strain>
        <tissue evidence="2">Gill</tissue>
    </source>
</reference>
<keyword evidence="3" id="KW-1185">Reference proteome</keyword>
<evidence type="ECO:0000313" key="2">
    <source>
        <dbReference type="EMBL" id="KAK4289923.1"/>
    </source>
</evidence>
<proteinExistence type="predicted"/>